<dbReference type="EMBL" id="JAEPRC010000024">
    <property type="protein sequence ID" value="KAG2214552.1"/>
    <property type="molecule type" value="Genomic_DNA"/>
</dbReference>
<dbReference type="GO" id="GO:0031267">
    <property type="term" value="F:small GTPase binding"/>
    <property type="evidence" value="ECO:0007669"/>
    <property type="project" value="TreeGrafter"/>
</dbReference>
<gene>
    <name evidence="3" type="ORF">INT46_003102</name>
</gene>
<dbReference type="PANTHER" id="PTHR47219">
    <property type="entry name" value="RAB GTPASE-ACTIVATING PROTEIN 1-LIKE"/>
    <property type="match status" value="1"/>
</dbReference>
<dbReference type="SUPFAM" id="SSF47923">
    <property type="entry name" value="Ypt/Rab-GAP domain of gyp1p"/>
    <property type="match status" value="2"/>
</dbReference>
<dbReference type="OrthoDB" id="294251at2759"/>
<dbReference type="SMART" id="SM00164">
    <property type="entry name" value="TBC"/>
    <property type="match status" value="1"/>
</dbReference>
<accession>A0A8H7VD91</accession>
<name>A0A8H7VD91_9FUNG</name>
<protein>
    <recommendedName>
        <fullName evidence="2">Rab-GAP TBC domain-containing protein</fullName>
    </recommendedName>
</protein>
<dbReference type="Gene3D" id="1.10.472.80">
    <property type="entry name" value="Ypt/Rab-GAP domain of gyp1p, domain 3"/>
    <property type="match status" value="1"/>
</dbReference>
<dbReference type="InterPro" id="IPR035969">
    <property type="entry name" value="Rab-GAP_TBC_sf"/>
</dbReference>
<evidence type="ECO:0000313" key="4">
    <source>
        <dbReference type="Proteomes" id="UP000650833"/>
    </source>
</evidence>
<organism evidence="3 4">
    <name type="scientific">Mucor plumbeus</name>
    <dbReference type="NCBI Taxonomy" id="97098"/>
    <lineage>
        <taxon>Eukaryota</taxon>
        <taxon>Fungi</taxon>
        <taxon>Fungi incertae sedis</taxon>
        <taxon>Mucoromycota</taxon>
        <taxon>Mucoromycotina</taxon>
        <taxon>Mucoromycetes</taxon>
        <taxon>Mucorales</taxon>
        <taxon>Mucorineae</taxon>
        <taxon>Mucoraceae</taxon>
        <taxon>Mucor</taxon>
    </lineage>
</organism>
<dbReference type="AlphaFoldDB" id="A0A8H7VD91"/>
<dbReference type="FunFam" id="1.10.8.270:FF:000016">
    <property type="entry name" value="TBC1 domain family member 2A"/>
    <property type="match status" value="1"/>
</dbReference>
<evidence type="ECO:0000313" key="3">
    <source>
        <dbReference type="EMBL" id="KAG2214552.1"/>
    </source>
</evidence>
<dbReference type="Pfam" id="PF00566">
    <property type="entry name" value="RabGAP-TBC"/>
    <property type="match status" value="2"/>
</dbReference>
<dbReference type="Proteomes" id="UP000650833">
    <property type="component" value="Unassembled WGS sequence"/>
</dbReference>
<evidence type="ECO:0000259" key="2">
    <source>
        <dbReference type="PROSITE" id="PS50086"/>
    </source>
</evidence>
<feature type="region of interest" description="Disordered" evidence="1">
    <location>
        <begin position="29"/>
        <end position="59"/>
    </location>
</feature>
<feature type="compositionally biased region" description="Polar residues" evidence="1">
    <location>
        <begin position="29"/>
        <end position="41"/>
    </location>
</feature>
<evidence type="ECO:0000256" key="1">
    <source>
        <dbReference type="SAM" id="MobiDB-lite"/>
    </source>
</evidence>
<comment type="caution">
    <text evidence="3">The sequence shown here is derived from an EMBL/GenBank/DDBJ whole genome shotgun (WGS) entry which is preliminary data.</text>
</comment>
<dbReference type="Gene3D" id="1.10.8.270">
    <property type="entry name" value="putative rabgap domain of human tbc1 domain family member 14 like domains"/>
    <property type="match status" value="1"/>
</dbReference>
<dbReference type="PROSITE" id="PS50086">
    <property type="entry name" value="TBC_RABGAP"/>
    <property type="match status" value="1"/>
</dbReference>
<dbReference type="GO" id="GO:0005096">
    <property type="term" value="F:GTPase activator activity"/>
    <property type="evidence" value="ECO:0007669"/>
    <property type="project" value="TreeGrafter"/>
</dbReference>
<keyword evidence="4" id="KW-1185">Reference proteome</keyword>
<dbReference type="InterPro" id="IPR000195">
    <property type="entry name" value="Rab-GAP-TBC_dom"/>
</dbReference>
<reference evidence="3" key="1">
    <citation type="submission" date="2020-12" db="EMBL/GenBank/DDBJ databases">
        <title>Metabolic potential, ecology and presence of endohyphal bacteria is reflected in genomic diversity of Mucoromycotina.</title>
        <authorList>
            <person name="Muszewska A."/>
            <person name="Okrasinska A."/>
            <person name="Steczkiewicz K."/>
            <person name="Drgas O."/>
            <person name="Orlowska M."/>
            <person name="Perlinska-Lenart U."/>
            <person name="Aleksandrzak-Piekarczyk T."/>
            <person name="Szatraj K."/>
            <person name="Zielenkiewicz U."/>
            <person name="Pilsyk S."/>
            <person name="Malc E."/>
            <person name="Mieczkowski P."/>
            <person name="Kruszewska J.S."/>
            <person name="Biernat P."/>
            <person name="Pawlowska J."/>
        </authorList>
    </citation>
    <scope>NUCLEOTIDE SEQUENCE</scope>
    <source>
        <strain evidence="3">CBS 226.32</strain>
    </source>
</reference>
<feature type="domain" description="Rab-GAP TBC" evidence="2">
    <location>
        <begin position="165"/>
        <end position="380"/>
    </location>
</feature>
<proteinExistence type="predicted"/>
<dbReference type="InterPro" id="IPR050302">
    <property type="entry name" value="Rab_GAP_TBC_domain"/>
</dbReference>
<dbReference type="PANTHER" id="PTHR47219:SF9">
    <property type="entry name" value="GTPASE ACTIVATING PROTEIN AND CENTROSOME-ASSOCIATED, ISOFORM B"/>
    <property type="match status" value="1"/>
</dbReference>
<sequence length="380" mass="44412">MIHTNTDVHSSTPPTVWLDMSNAIQQAENENSISRQDSSQLTTRSSETDFTHTTTTNSSIKTAPLRRSISELSLQNNRDFDLRHQYEQRPEKVPDIAAEMEKWYAMTDRYGFLEEKTSKSELKSKAKEVERAEKWANMSSTVTIDQENAHKFVFNFKFKKRVYKGIPDCWRREAWYYLSTECLKNATNDHKLRATYQELLSKENSHERQIDLDIPRTLRDHIMFRQRYGSGQRALFNVLRAFASYDEEVGYCQGMTNIVATILMYCEEETDLGLSSDIYSTRWYITLFTGGIVNYHTLMRIWDVYFLCGYDVFFFVAVALLKLHEARLLSADLDVCMEILGSTMSVPDDDKLLKNIEKLFEKNEKSGTIQKLRQEYQSKH</sequence>